<feature type="transmembrane region" description="Helical" evidence="1">
    <location>
        <begin position="34"/>
        <end position="53"/>
    </location>
</feature>
<keyword evidence="1" id="KW-1133">Transmembrane helix</keyword>
<sequence>MTSQRLILRAAIPTFIVGALATITGFISSGTKGLIAGVFGTLLVVIFFTAGQLALDKVIRTNPGIATSMALLLYLIKVAVLFVLLLLFKDTEAFDTKVFAATIVSCTIVWLVAETWAFATAKVLYVEPGSGPDIRPVDTSQPKDL</sequence>
<keyword evidence="1" id="KW-0472">Membrane</keyword>
<keyword evidence="1" id="KW-0812">Transmembrane</keyword>
<evidence type="ECO:0000313" key="3">
    <source>
        <dbReference type="EMBL" id="CAB4649430.1"/>
    </source>
</evidence>
<dbReference type="EMBL" id="CAEZWI010000008">
    <property type="protein sequence ID" value="CAB4644740.1"/>
    <property type="molecule type" value="Genomic_DNA"/>
</dbReference>
<evidence type="ECO:0000313" key="2">
    <source>
        <dbReference type="EMBL" id="CAB4644740.1"/>
    </source>
</evidence>
<gene>
    <name evidence="4" type="ORF">GM51_12815</name>
    <name evidence="3" type="ORF">UFOPK2171_00574</name>
    <name evidence="2" type="ORF">UFOPK2237_00144</name>
</gene>
<feature type="transmembrane region" description="Helical" evidence="1">
    <location>
        <begin position="65"/>
        <end position="87"/>
    </location>
</feature>
<feature type="transmembrane region" description="Helical" evidence="1">
    <location>
        <begin position="6"/>
        <end position="27"/>
    </location>
</feature>
<evidence type="ECO:0000256" key="1">
    <source>
        <dbReference type="SAM" id="Phobius"/>
    </source>
</evidence>
<evidence type="ECO:0000313" key="4">
    <source>
        <dbReference type="EMBL" id="KGA16345.1"/>
    </source>
</evidence>
<feature type="transmembrane region" description="Helical" evidence="1">
    <location>
        <begin position="99"/>
        <end position="119"/>
    </location>
</feature>
<organism evidence="4">
    <name type="scientific">freshwater metagenome</name>
    <dbReference type="NCBI Taxonomy" id="449393"/>
    <lineage>
        <taxon>unclassified sequences</taxon>
        <taxon>metagenomes</taxon>
        <taxon>ecological metagenomes</taxon>
    </lineage>
</organism>
<dbReference type="EMBL" id="CAEZWD010000059">
    <property type="protein sequence ID" value="CAB4649430.1"/>
    <property type="molecule type" value="Genomic_DNA"/>
</dbReference>
<proteinExistence type="predicted"/>
<reference evidence="2" key="2">
    <citation type="submission" date="2020-05" db="EMBL/GenBank/DDBJ databases">
        <authorList>
            <person name="Chiriac C."/>
            <person name="Salcher M."/>
            <person name="Ghai R."/>
            <person name="Kavagutti S V."/>
        </authorList>
    </citation>
    <scope>NUCLEOTIDE SEQUENCE</scope>
</reference>
<dbReference type="EMBL" id="JNSL01000087">
    <property type="protein sequence ID" value="KGA16345.1"/>
    <property type="molecule type" value="Genomic_DNA"/>
</dbReference>
<name>A0A094PX30_9ZZZZ</name>
<dbReference type="AlphaFoldDB" id="A0A094PX30"/>
<protein>
    <submittedName>
        <fullName evidence="2">Unannotated protein</fullName>
    </submittedName>
</protein>
<reference evidence="4" key="1">
    <citation type="submission" date="2014-06" db="EMBL/GenBank/DDBJ databases">
        <title>Key roles for freshwater Actinobacteria revealed by deep metagenomic sequencing.</title>
        <authorList>
            <person name="Ghai R."/>
            <person name="Mizuno C.M."/>
            <person name="Picazo A."/>
            <person name="Camacho A."/>
            <person name="Rodriguez-Valera F."/>
        </authorList>
    </citation>
    <scope>NUCLEOTIDE SEQUENCE</scope>
</reference>
<accession>A0A094PX30</accession>